<accession>A0A0H1B5W0</accession>
<comment type="caution">
    <text evidence="2">The sequence shown here is derived from an EMBL/GenBank/DDBJ whole genome shotgun (WGS) entry which is preliminary data.</text>
</comment>
<gene>
    <name evidence="2" type="ORF">EMPG_17719</name>
</gene>
<proteinExistence type="predicted"/>
<evidence type="ECO:0000313" key="2">
    <source>
        <dbReference type="EMBL" id="KLJ06794.1"/>
    </source>
</evidence>
<organism evidence="2 3">
    <name type="scientific">Blastomyces silverae</name>
    <dbReference type="NCBI Taxonomy" id="2060906"/>
    <lineage>
        <taxon>Eukaryota</taxon>
        <taxon>Fungi</taxon>
        <taxon>Dikarya</taxon>
        <taxon>Ascomycota</taxon>
        <taxon>Pezizomycotina</taxon>
        <taxon>Eurotiomycetes</taxon>
        <taxon>Eurotiomycetidae</taxon>
        <taxon>Onygenales</taxon>
        <taxon>Ajellomycetaceae</taxon>
        <taxon>Blastomyces</taxon>
    </lineage>
</organism>
<reference evidence="3" key="1">
    <citation type="journal article" date="2015" name="PLoS Genet.">
        <title>The dynamic genome and transcriptome of the human fungal pathogen Blastomyces and close relative Emmonsia.</title>
        <authorList>
            <person name="Munoz J.F."/>
            <person name="Gauthier G.M."/>
            <person name="Desjardins C.A."/>
            <person name="Gallo J.E."/>
            <person name="Holder J."/>
            <person name="Sullivan T.D."/>
            <person name="Marty A.J."/>
            <person name="Carmen J.C."/>
            <person name="Chen Z."/>
            <person name="Ding L."/>
            <person name="Gujja S."/>
            <person name="Magrini V."/>
            <person name="Misas E."/>
            <person name="Mitreva M."/>
            <person name="Priest M."/>
            <person name="Saif S."/>
            <person name="Whiston E.A."/>
            <person name="Young S."/>
            <person name="Zeng Q."/>
            <person name="Goldman W.E."/>
            <person name="Mardis E.R."/>
            <person name="Taylor J.W."/>
            <person name="McEwen J.G."/>
            <person name="Clay O.K."/>
            <person name="Klein B.S."/>
            <person name="Cuomo C.A."/>
        </authorList>
    </citation>
    <scope>NUCLEOTIDE SEQUENCE [LARGE SCALE GENOMIC DNA]</scope>
    <source>
        <strain evidence="3">UAMH 139</strain>
    </source>
</reference>
<keyword evidence="3" id="KW-1185">Reference proteome</keyword>
<sequence>MQLQTMAWRQTMRSKRLQGGERVWVADVDLLRYRLTGPFRRCSFLRIPPLRKGTVALPWMQWKQMMRKKDSDHPTITDSWPSLRRSERSVKPANNWKRRRKLPDYNDRASWKKHYSPLIHSVTMLMIRSQGGS</sequence>
<protein>
    <submittedName>
        <fullName evidence="2">Uncharacterized protein</fullName>
    </submittedName>
</protein>
<name>A0A0H1B5W0_9EURO</name>
<dbReference type="Proteomes" id="UP000053573">
    <property type="component" value="Unassembled WGS sequence"/>
</dbReference>
<feature type="region of interest" description="Disordered" evidence="1">
    <location>
        <begin position="68"/>
        <end position="95"/>
    </location>
</feature>
<dbReference type="AlphaFoldDB" id="A0A0H1B5W0"/>
<evidence type="ECO:0000256" key="1">
    <source>
        <dbReference type="SAM" id="MobiDB-lite"/>
    </source>
</evidence>
<dbReference type="EMBL" id="LDEV01002971">
    <property type="protein sequence ID" value="KLJ06794.1"/>
    <property type="molecule type" value="Genomic_DNA"/>
</dbReference>
<evidence type="ECO:0000313" key="3">
    <source>
        <dbReference type="Proteomes" id="UP000053573"/>
    </source>
</evidence>